<protein>
    <submittedName>
        <fullName evidence="3">Uncharacterized protein</fullName>
    </submittedName>
</protein>
<gene>
    <name evidence="2" type="ORF">HB811_14990</name>
    <name evidence="3" type="ORF">HCA46_07630</name>
</gene>
<proteinExistence type="predicted"/>
<dbReference type="EMBL" id="JAARUV010000002">
    <property type="protein sequence ID" value="MBC1778701.1"/>
    <property type="molecule type" value="Genomic_DNA"/>
</dbReference>
<name>A0A7X0XR83_9LIST</name>
<evidence type="ECO:0000313" key="3">
    <source>
        <dbReference type="EMBL" id="MBC1778701.1"/>
    </source>
</evidence>
<evidence type="ECO:0000313" key="5">
    <source>
        <dbReference type="Proteomes" id="UP000547643"/>
    </source>
</evidence>
<dbReference type="EMBL" id="JAAROV010000005">
    <property type="protein sequence ID" value="MBC1318086.1"/>
    <property type="molecule type" value="Genomic_DNA"/>
</dbReference>
<sequence>MATDRRMSPEELTAYRKKLLDQAYSKVATGLKNLETPLLYKLYLEHIGKLQGQGFNNSVLIHEQMSDATHLETYENFQEKYGLQVNSKSTSIRVIQNDAYDMEVDKEVIEPTTGKILRDEEGNAITKKVWITIPNFKAAAFFDISQTTGDKDKVPSPVIPSKEELVQSIEGLMGNPLSMISDMSAKDQNTLAMSAIQALVSQQLTYKKDVFVRNELGITERVPKTEAMRAFEQESAIYALCSHYGVTMDAGHMLALSKELDKSDTNQFKGILDAVHHTSMSTIKGIDGQYKELLNEKSLMKPQEKTSIMDKLTQNKASILQNDQNNPTQTKSKEMGLS</sequence>
<organism evidence="3 5">
    <name type="scientific">Listeria booriae</name>
    <dbReference type="NCBI Taxonomy" id="1552123"/>
    <lineage>
        <taxon>Bacteria</taxon>
        <taxon>Bacillati</taxon>
        <taxon>Bacillota</taxon>
        <taxon>Bacilli</taxon>
        <taxon>Bacillales</taxon>
        <taxon>Listeriaceae</taxon>
        <taxon>Listeria</taxon>
    </lineage>
</organism>
<dbReference type="Proteomes" id="UP000543379">
    <property type="component" value="Unassembled WGS sequence"/>
</dbReference>
<reference evidence="4 5" key="1">
    <citation type="submission" date="2020-03" db="EMBL/GenBank/DDBJ databases">
        <title>Soil Listeria distribution.</title>
        <authorList>
            <person name="Liao J."/>
            <person name="Wiedmann M."/>
        </authorList>
    </citation>
    <scope>NUCLEOTIDE SEQUENCE [LARGE SCALE GENOMIC DNA]</scope>
    <source>
        <strain evidence="3 5">FSL L7-1017</strain>
        <strain evidence="2 4">FSL L7-1816</strain>
    </source>
</reference>
<feature type="compositionally biased region" description="Polar residues" evidence="1">
    <location>
        <begin position="312"/>
        <end position="330"/>
    </location>
</feature>
<evidence type="ECO:0000313" key="2">
    <source>
        <dbReference type="EMBL" id="MBC1318086.1"/>
    </source>
</evidence>
<dbReference type="RefSeq" id="WP_185382869.1">
    <property type="nucleotide sequence ID" value="NZ_JAAROV010000005.1"/>
</dbReference>
<evidence type="ECO:0000256" key="1">
    <source>
        <dbReference type="SAM" id="MobiDB-lite"/>
    </source>
</evidence>
<dbReference type="Proteomes" id="UP000547643">
    <property type="component" value="Unassembled WGS sequence"/>
</dbReference>
<accession>A0A7X0XR83</accession>
<feature type="region of interest" description="Disordered" evidence="1">
    <location>
        <begin position="310"/>
        <end position="338"/>
    </location>
</feature>
<evidence type="ECO:0000313" key="4">
    <source>
        <dbReference type="Proteomes" id="UP000543379"/>
    </source>
</evidence>
<dbReference type="AlphaFoldDB" id="A0A7X0XR83"/>
<comment type="caution">
    <text evidence="3">The sequence shown here is derived from an EMBL/GenBank/DDBJ whole genome shotgun (WGS) entry which is preliminary data.</text>
</comment>